<organism evidence="2">
    <name type="scientific">freshwater metagenome</name>
    <dbReference type="NCBI Taxonomy" id="449393"/>
    <lineage>
        <taxon>unclassified sequences</taxon>
        <taxon>metagenomes</taxon>
        <taxon>ecological metagenomes</taxon>
    </lineage>
</organism>
<keyword evidence="1" id="KW-0812">Transmembrane</keyword>
<gene>
    <name evidence="2" type="ORF">UFOPK2237_00047</name>
</gene>
<keyword evidence="1" id="KW-1133">Transmembrane helix</keyword>
<feature type="transmembrane region" description="Helical" evidence="1">
    <location>
        <begin position="100"/>
        <end position="120"/>
    </location>
</feature>
<evidence type="ECO:0000256" key="1">
    <source>
        <dbReference type="SAM" id="Phobius"/>
    </source>
</evidence>
<keyword evidence="1" id="KW-0472">Membrane</keyword>
<dbReference type="PANTHER" id="PTHR39419">
    <property type="entry name" value="SLL0814 PROTEIN"/>
    <property type="match status" value="1"/>
</dbReference>
<feature type="transmembrane region" description="Helical" evidence="1">
    <location>
        <begin position="235"/>
        <end position="256"/>
    </location>
</feature>
<dbReference type="Pfam" id="PF04240">
    <property type="entry name" value="Caroten_synth"/>
    <property type="match status" value="1"/>
</dbReference>
<reference evidence="2" key="1">
    <citation type="submission" date="2020-05" db="EMBL/GenBank/DDBJ databases">
        <authorList>
            <person name="Chiriac C."/>
            <person name="Salcher M."/>
            <person name="Ghai R."/>
            <person name="Kavagutti S V."/>
        </authorList>
    </citation>
    <scope>NUCLEOTIDE SEQUENCE</scope>
</reference>
<sequence length="259" mass="28735">MPNLKLPTNRLLVVAIVAASTTVLANILWALASGGARDALTITGVLAFAAASGLHAYVAYGREFLIKFLMIALLATLVIEVLGVSTGFPFGTYEYDPERLGISVLGVPLLIPFAWFMMLYPSWLISRDLFKSRLLTIPTAALLMSTWDLYLDPQMVNEGYWVWFVDGIATKDIPLTNFLGWFLSTAVIFTLLSVALKPKQSEISNAMPYALVLWVWLGSFLVNIVPVSPFFNQPVVAITGFIGMGIVLIPWSWMLWQRR</sequence>
<protein>
    <submittedName>
        <fullName evidence="2">Unannotated protein</fullName>
    </submittedName>
</protein>
<feature type="transmembrane region" description="Helical" evidence="1">
    <location>
        <begin position="65"/>
        <end position="88"/>
    </location>
</feature>
<feature type="transmembrane region" description="Helical" evidence="1">
    <location>
        <begin position="39"/>
        <end position="58"/>
    </location>
</feature>
<feature type="transmembrane region" description="Helical" evidence="1">
    <location>
        <begin position="178"/>
        <end position="196"/>
    </location>
</feature>
<evidence type="ECO:0000313" key="2">
    <source>
        <dbReference type="EMBL" id="CAB4643121.1"/>
    </source>
</evidence>
<proteinExistence type="predicted"/>
<feature type="transmembrane region" description="Helical" evidence="1">
    <location>
        <begin position="132"/>
        <end position="151"/>
    </location>
</feature>
<dbReference type="EMBL" id="CAEZWI010000003">
    <property type="protein sequence ID" value="CAB4643121.1"/>
    <property type="molecule type" value="Genomic_DNA"/>
</dbReference>
<name>A0A6J6JZY5_9ZZZZ</name>
<dbReference type="PANTHER" id="PTHR39419:SF1">
    <property type="entry name" value="SLL0814 PROTEIN"/>
    <property type="match status" value="1"/>
</dbReference>
<feature type="transmembrane region" description="Helical" evidence="1">
    <location>
        <begin position="12"/>
        <end position="33"/>
    </location>
</feature>
<feature type="transmembrane region" description="Helical" evidence="1">
    <location>
        <begin position="208"/>
        <end position="229"/>
    </location>
</feature>
<accession>A0A6J6JZY5</accession>
<dbReference type="InterPro" id="IPR007354">
    <property type="entry name" value="CruF-like"/>
</dbReference>
<dbReference type="AlphaFoldDB" id="A0A6J6JZY5"/>